<evidence type="ECO:0000256" key="1">
    <source>
        <dbReference type="SAM" id="MobiDB-lite"/>
    </source>
</evidence>
<dbReference type="InterPro" id="IPR000467">
    <property type="entry name" value="G_patch_dom"/>
</dbReference>
<feature type="domain" description="G-patch" evidence="2">
    <location>
        <begin position="4"/>
        <end position="50"/>
    </location>
</feature>
<keyword evidence="4" id="KW-1185">Reference proteome</keyword>
<feature type="region of interest" description="Disordered" evidence="1">
    <location>
        <begin position="137"/>
        <end position="174"/>
    </location>
</feature>
<gene>
    <name evidence="3" type="ORF">BWQ96_03955</name>
</gene>
<reference evidence="3 4" key="1">
    <citation type="journal article" date="2018" name="Mol. Biol. Evol.">
        <title>Analysis of the draft genome of the red seaweed Gracilariopsis chorda provides insights into genome size evolution in Rhodophyta.</title>
        <authorList>
            <person name="Lee J."/>
            <person name="Yang E.C."/>
            <person name="Graf L."/>
            <person name="Yang J.H."/>
            <person name="Qiu H."/>
            <person name="Zel Zion U."/>
            <person name="Chan C.X."/>
            <person name="Stephens T.G."/>
            <person name="Weber A.P.M."/>
            <person name="Boo G.H."/>
            <person name="Boo S.M."/>
            <person name="Kim K.M."/>
            <person name="Shin Y."/>
            <person name="Jung M."/>
            <person name="Lee S.J."/>
            <person name="Yim H.S."/>
            <person name="Lee J.H."/>
            <person name="Bhattacharya D."/>
            <person name="Yoon H.S."/>
        </authorList>
    </citation>
    <scope>NUCLEOTIDE SEQUENCE [LARGE SCALE GENOMIC DNA]</scope>
    <source>
        <strain evidence="3 4">SKKU-2015</strain>
        <tissue evidence="3">Whole body</tissue>
    </source>
</reference>
<feature type="compositionally biased region" description="Basic residues" evidence="1">
    <location>
        <begin position="155"/>
        <end position="174"/>
    </location>
</feature>
<protein>
    <submittedName>
        <fullName evidence="3">G patch domain-containing protein 4</fullName>
    </submittedName>
</protein>
<dbReference type="OrthoDB" id="29523at2759"/>
<dbReference type="STRING" id="448386.A0A2V3IW39"/>
<organism evidence="3 4">
    <name type="scientific">Gracilariopsis chorda</name>
    <dbReference type="NCBI Taxonomy" id="448386"/>
    <lineage>
        <taxon>Eukaryota</taxon>
        <taxon>Rhodophyta</taxon>
        <taxon>Florideophyceae</taxon>
        <taxon>Rhodymeniophycidae</taxon>
        <taxon>Gracilariales</taxon>
        <taxon>Gracilariaceae</taxon>
        <taxon>Gracilariopsis</taxon>
    </lineage>
</organism>
<proteinExistence type="predicted"/>
<dbReference type="InterPro" id="IPR050656">
    <property type="entry name" value="PINX1"/>
</dbReference>
<dbReference type="GO" id="GO:0003676">
    <property type="term" value="F:nucleic acid binding"/>
    <property type="evidence" value="ECO:0007669"/>
    <property type="project" value="InterPro"/>
</dbReference>
<sequence>MGAIGGIGAKLLSKMGWTEGTGLGRKRNGIVDALVHKKRFDNLGVGAQRRPFEDAWWEKMMESAYGAAKTVVDDKALFEACEGRRCRPHGTAKLARLDAHDKKTMQTYDETKIAETVGSAQDSKTEDNIIAARIQKARKTKKLGKGKKVLDKGISKKRKKRRKESSKRNKGLNT</sequence>
<name>A0A2V3IW39_9FLOR</name>
<dbReference type="PANTHER" id="PTHR23149">
    <property type="entry name" value="G PATCH DOMAIN CONTAINING PROTEIN"/>
    <property type="match status" value="1"/>
</dbReference>
<comment type="caution">
    <text evidence="3">The sequence shown here is derived from an EMBL/GenBank/DDBJ whole genome shotgun (WGS) entry which is preliminary data.</text>
</comment>
<dbReference type="Proteomes" id="UP000247409">
    <property type="component" value="Unassembled WGS sequence"/>
</dbReference>
<dbReference type="Pfam" id="PF01585">
    <property type="entry name" value="G-patch"/>
    <property type="match status" value="1"/>
</dbReference>
<dbReference type="SMART" id="SM00443">
    <property type="entry name" value="G_patch"/>
    <property type="match status" value="1"/>
</dbReference>
<evidence type="ECO:0000259" key="2">
    <source>
        <dbReference type="PROSITE" id="PS50174"/>
    </source>
</evidence>
<dbReference type="EMBL" id="NBIV01000041">
    <property type="protein sequence ID" value="PXF46299.1"/>
    <property type="molecule type" value="Genomic_DNA"/>
</dbReference>
<evidence type="ECO:0000313" key="4">
    <source>
        <dbReference type="Proteomes" id="UP000247409"/>
    </source>
</evidence>
<evidence type="ECO:0000313" key="3">
    <source>
        <dbReference type="EMBL" id="PXF46299.1"/>
    </source>
</evidence>
<dbReference type="PROSITE" id="PS50174">
    <property type="entry name" value="G_PATCH"/>
    <property type="match status" value="1"/>
</dbReference>
<feature type="compositionally biased region" description="Basic residues" evidence="1">
    <location>
        <begin position="137"/>
        <end position="147"/>
    </location>
</feature>
<accession>A0A2V3IW39</accession>
<dbReference type="AlphaFoldDB" id="A0A2V3IW39"/>